<dbReference type="Gene3D" id="3.20.20.370">
    <property type="entry name" value="Glycoside hydrolase/deacetylase"/>
    <property type="match status" value="1"/>
</dbReference>
<organism evidence="2 3">
    <name type="scientific">Salinimicrobium sediminis</name>
    <dbReference type="NCBI Taxonomy" id="1343891"/>
    <lineage>
        <taxon>Bacteria</taxon>
        <taxon>Pseudomonadati</taxon>
        <taxon>Bacteroidota</taxon>
        <taxon>Flavobacteriia</taxon>
        <taxon>Flavobacteriales</taxon>
        <taxon>Flavobacteriaceae</taxon>
        <taxon>Salinimicrobium</taxon>
    </lineage>
</organism>
<dbReference type="AlphaFoldDB" id="A0A285X7D7"/>
<evidence type="ECO:0000313" key="2">
    <source>
        <dbReference type="EMBL" id="SOC80319.1"/>
    </source>
</evidence>
<reference evidence="3" key="1">
    <citation type="submission" date="2017-09" db="EMBL/GenBank/DDBJ databases">
        <authorList>
            <person name="Varghese N."/>
            <person name="Submissions S."/>
        </authorList>
    </citation>
    <scope>NUCLEOTIDE SEQUENCE [LARGE SCALE GENOMIC DNA]</scope>
    <source>
        <strain evidence="3">CGMCC 1.12641</strain>
    </source>
</reference>
<dbReference type="GO" id="GO:0005975">
    <property type="term" value="P:carbohydrate metabolic process"/>
    <property type="evidence" value="ECO:0007669"/>
    <property type="project" value="InterPro"/>
</dbReference>
<dbReference type="CDD" id="cd10929">
    <property type="entry name" value="CE4_u5"/>
    <property type="match status" value="1"/>
</dbReference>
<dbReference type="OrthoDB" id="7836272at2"/>
<dbReference type="SUPFAM" id="SSF88713">
    <property type="entry name" value="Glycoside hydrolase/deacetylase"/>
    <property type="match status" value="1"/>
</dbReference>
<evidence type="ECO:0000259" key="1">
    <source>
        <dbReference type="Pfam" id="PF01522"/>
    </source>
</evidence>
<dbReference type="RefSeq" id="WP_097056100.1">
    <property type="nucleotide sequence ID" value="NZ_OCMF01000002.1"/>
</dbReference>
<keyword evidence="3" id="KW-1185">Reference proteome</keyword>
<dbReference type="InterPro" id="IPR002509">
    <property type="entry name" value="NODB_dom"/>
</dbReference>
<sequence>MNNKGALVISLDFELLWGVFDMVDYRQRIEYFRNTRAVIPKILKLLKENQIHCTWATVGMLFNKNWKEWEENNSTIEPNYENGRLSSYRFGNAVKNLKTEALCFAPDLIREIAKVPGQEIGSHTYSHYYCKEAGQTLEEFKADLTTAIKMAEDFGFPLRSLVFPRNQMNREYLKVCTGLEITSVRSNPDVWYWKDPASEDLKTKLFRTGDAYNLLSSSKSYSFSSLKKDNDLPLEQPASRFLRPYETNSILHGLKMKKIFQEMSYAAKHGEIYHLWWHPHNFGESPLESLNDLSTIISHFGKLQRTYGFKSANMHEIYNTFLNNV</sequence>
<accession>A0A285X7D7</accession>
<name>A0A285X7D7_9FLAO</name>
<dbReference type="InterPro" id="IPR011330">
    <property type="entry name" value="Glyco_hydro/deAcase_b/a-brl"/>
</dbReference>
<dbReference type="EMBL" id="OCMF01000002">
    <property type="protein sequence ID" value="SOC80319.1"/>
    <property type="molecule type" value="Genomic_DNA"/>
</dbReference>
<dbReference type="GO" id="GO:0016810">
    <property type="term" value="F:hydrolase activity, acting on carbon-nitrogen (but not peptide) bonds"/>
    <property type="evidence" value="ECO:0007669"/>
    <property type="project" value="InterPro"/>
</dbReference>
<feature type="domain" description="NodB homology" evidence="1">
    <location>
        <begin position="36"/>
        <end position="182"/>
    </location>
</feature>
<dbReference type="Proteomes" id="UP000219193">
    <property type="component" value="Unassembled WGS sequence"/>
</dbReference>
<dbReference type="Pfam" id="PF01522">
    <property type="entry name" value="Polysacc_deac_1"/>
    <property type="match status" value="1"/>
</dbReference>
<gene>
    <name evidence="2" type="ORF">SAMN06296241_1867</name>
</gene>
<protein>
    <submittedName>
        <fullName evidence="2">Polysaccharide deacetylase</fullName>
    </submittedName>
</protein>
<proteinExistence type="predicted"/>
<evidence type="ECO:0000313" key="3">
    <source>
        <dbReference type="Proteomes" id="UP000219193"/>
    </source>
</evidence>